<comment type="caution">
    <text evidence="1">The sequence shown here is derived from an EMBL/GenBank/DDBJ whole genome shotgun (WGS) entry which is preliminary data.</text>
</comment>
<protein>
    <submittedName>
        <fullName evidence="1">Uncharacterized protein</fullName>
    </submittedName>
</protein>
<evidence type="ECO:0000313" key="1">
    <source>
        <dbReference type="EMBL" id="RNF24682.1"/>
    </source>
</evidence>
<dbReference type="RefSeq" id="XP_029230529.1">
    <property type="nucleotide sequence ID" value="XM_029369367.1"/>
</dbReference>
<dbReference type="AlphaFoldDB" id="A0A3S5IU61"/>
<dbReference type="SUPFAM" id="SSF141571">
    <property type="entry name" value="Pentapeptide repeat-like"/>
    <property type="match status" value="1"/>
</dbReference>
<reference evidence="1 2" key="1">
    <citation type="journal article" date="2018" name="BMC Genomics">
        <title>Genomic comparison of Trypanosoma conorhini and Trypanosoma rangeli to Trypanosoma cruzi strains of high and low virulence.</title>
        <authorList>
            <person name="Bradwell K.R."/>
            <person name="Koparde V.N."/>
            <person name="Matveyev A.V."/>
            <person name="Serrano M.G."/>
            <person name="Alves J.M."/>
            <person name="Parikh H."/>
            <person name="Huang B."/>
            <person name="Lee V."/>
            <person name="Espinosa-Alvarez O."/>
            <person name="Ortiz P.A."/>
            <person name="Costa-Martins A.G."/>
            <person name="Teixeira M.M."/>
            <person name="Buck G.A."/>
        </authorList>
    </citation>
    <scope>NUCLEOTIDE SEQUENCE [LARGE SCALE GENOMIC DNA]</scope>
    <source>
        <strain evidence="1 2">025E</strain>
    </source>
</reference>
<organism evidence="1 2">
    <name type="scientific">Trypanosoma conorhini</name>
    <dbReference type="NCBI Taxonomy" id="83891"/>
    <lineage>
        <taxon>Eukaryota</taxon>
        <taxon>Discoba</taxon>
        <taxon>Euglenozoa</taxon>
        <taxon>Kinetoplastea</taxon>
        <taxon>Metakinetoplastina</taxon>
        <taxon>Trypanosomatida</taxon>
        <taxon>Trypanosomatidae</taxon>
        <taxon>Trypanosoma</taxon>
    </lineage>
</organism>
<dbReference type="Proteomes" id="UP000284403">
    <property type="component" value="Unassembled WGS sequence"/>
</dbReference>
<keyword evidence="2" id="KW-1185">Reference proteome</keyword>
<evidence type="ECO:0000313" key="2">
    <source>
        <dbReference type="Proteomes" id="UP000284403"/>
    </source>
</evidence>
<sequence length="113" mass="10428">MAAQLVAVGARMLLQVVEVGVDGALMVAVVVGEEEVAVAGADLAVAAVAGADLAAAAAVGADLAAAAVAGADLAAAAVAGADLAAAAAVAAAPWAAHGTRATLDGVVLQQVHV</sequence>
<dbReference type="EMBL" id="MKKU01000096">
    <property type="protein sequence ID" value="RNF24682.1"/>
    <property type="molecule type" value="Genomic_DNA"/>
</dbReference>
<dbReference type="Gene3D" id="2.160.20.80">
    <property type="entry name" value="E3 ubiquitin-protein ligase SopA"/>
    <property type="match status" value="1"/>
</dbReference>
<proteinExistence type="predicted"/>
<gene>
    <name evidence="1" type="ORF">Tco025E_02441</name>
</gene>
<dbReference type="GeneID" id="40316052"/>
<name>A0A3S5IU61_9TRYP</name>
<accession>A0A3S5IU61</accession>